<comment type="caution">
    <text evidence="3">The sequence shown here is derived from an EMBL/GenBank/DDBJ whole genome shotgun (WGS) entry which is preliminary data.</text>
</comment>
<dbReference type="Pfam" id="PF05163">
    <property type="entry name" value="DinB"/>
    <property type="match status" value="1"/>
</dbReference>
<dbReference type="SUPFAM" id="SSF109854">
    <property type="entry name" value="DinB/YfiT-like putative metalloenzymes"/>
    <property type="match status" value="1"/>
</dbReference>
<dbReference type="AlphaFoldDB" id="A0A953I673"/>
<dbReference type="GO" id="GO:0046872">
    <property type="term" value="F:metal ion binding"/>
    <property type="evidence" value="ECO:0007669"/>
    <property type="project" value="UniProtKB-KW"/>
</dbReference>
<dbReference type="InterPro" id="IPR034660">
    <property type="entry name" value="DinB/YfiT-like"/>
</dbReference>
<comment type="similarity">
    <text evidence="1">Belongs to the DinB family.</text>
</comment>
<accession>A0A953I673</accession>
<evidence type="ECO:0000256" key="1">
    <source>
        <dbReference type="ARBA" id="ARBA00008635"/>
    </source>
</evidence>
<evidence type="ECO:0000256" key="2">
    <source>
        <dbReference type="ARBA" id="ARBA00022723"/>
    </source>
</evidence>
<dbReference type="EMBL" id="PIUK01000010">
    <property type="protein sequence ID" value="MBY6275013.1"/>
    <property type="molecule type" value="Genomic_DNA"/>
</dbReference>
<dbReference type="InterPro" id="IPR007837">
    <property type="entry name" value="DinB"/>
</dbReference>
<dbReference type="Gene3D" id="1.20.120.450">
    <property type="entry name" value="dinb family like domain"/>
    <property type="match status" value="1"/>
</dbReference>
<name>A0A953I673_SYMTR</name>
<reference evidence="3" key="1">
    <citation type="submission" date="2017-11" db="EMBL/GenBank/DDBJ databases">
        <title>Three new genomes from thermophilic consortium.</title>
        <authorList>
            <person name="Quaggio R."/>
            <person name="Amgarten D."/>
            <person name="Setubal J.C."/>
        </authorList>
    </citation>
    <scope>NUCLEOTIDE SEQUENCE</scope>
    <source>
        <strain evidence="3">ZCTH01-B2</strain>
    </source>
</reference>
<keyword evidence="2" id="KW-0479">Metal-binding</keyword>
<dbReference type="OMA" id="WYLVEHE"/>
<organism evidence="3 4">
    <name type="scientific">Symbiobacterium thermophilum</name>
    <dbReference type="NCBI Taxonomy" id="2734"/>
    <lineage>
        <taxon>Bacteria</taxon>
        <taxon>Bacillati</taxon>
        <taxon>Bacillota</taxon>
        <taxon>Clostridia</taxon>
        <taxon>Eubacteriales</taxon>
        <taxon>Symbiobacteriaceae</taxon>
        <taxon>Symbiobacterium</taxon>
    </lineage>
</organism>
<sequence length="144" mass="16844">MLEGNRRLTLRVVELFPEDALFHFTPAPPLRPFADMVNEILEMEEGYVRGIATREWTFSPKRVVKTKQELLEACAAVRRRTLELWPRITAARLTEEEIDPFFGSEPQSNLSRLVYTLENEIHHRGQGYTYLRILGIQPPAFYIR</sequence>
<evidence type="ECO:0000313" key="4">
    <source>
        <dbReference type="Proteomes" id="UP000732377"/>
    </source>
</evidence>
<proteinExistence type="inferred from homology"/>
<evidence type="ECO:0000313" key="3">
    <source>
        <dbReference type="EMBL" id="MBY6275013.1"/>
    </source>
</evidence>
<dbReference type="Proteomes" id="UP000732377">
    <property type="component" value="Unassembled WGS sequence"/>
</dbReference>
<gene>
    <name evidence="3" type="ORF">CWE10_02155</name>
</gene>
<protein>
    <submittedName>
        <fullName evidence="3">Damage-inducible protein DinB</fullName>
    </submittedName>
</protein>